<evidence type="ECO:0000256" key="2">
    <source>
        <dbReference type="ARBA" id="ARBA00022475"/>
    </source>
</evidence>
<accession>A0ABZ2RA49</accession>
<evidence type="ECO:0000256" key="8">
    <source>
        <dbReference type="SAM" id="Phobius"/>
    </source>
</evidence>
<reference evidence="10 11" key="1">
    <citation type="submission" date="2024-03" db="EMBL/GenBank/DDBJ databases">
        <title>Complete genome of BD2.</title>
        <authorList>
            <person name="Cao G."/>
        </authorList>
    </citation>
    <scope>NUCLEOTIDE SEQUENCE [LARGE SCALE GENOMIC DNA]</scope>
    <source>
        <strain evidence="10 11">BD2</strain>
    </source>
</reference>
<evidence type="ECO:0000256" key="7">
    <source>
        <dbReference type="ARBA" id="ARBA00023136"/>
    </source>
</evidence>
<evidence type="ECO:0000259" key="9">
    <source>
        <dbReference type="Pfam" id="PF18967"/>
    </source>
</evidence>
<protein>
    <submittedName>
        <fullName evidence="10">Pycsar system effector family protein</fullName>
    </submittedName>
</protein>
<evidence type="ECO:0000256" key="6">
    <source>
        <dbReference type="ARBA" id="ARBA00023118"/>
    </source>
</evidence>
<keyword evidence="5 8" id="KW-1133">Transmembrane helix</keyword>
<dbReference type="Pfam" id="PF18967">
    <property type="entry name" value="PycTM"/>
    <property type="match status" value="1"/>
</dbReference>
<keyword evidence="11" id="KW-1185">Reference proteome</keyword>
<proteinExistence type="predicted"/>
<keyword evidence="6" id="KW-0051">Antiviral defense</keyword>
<organism evidence="10 11">
    <name type="scientific">Ectopseudomonas mendocina</name>
    <name type="common">Pseudomonas mendocina</name>
    <dbReference type="NCBI Taxonomy" id="300"/>
    <lineage>
        <taxon>Bacteria</taxon>
        <taxon>Pseudomonadati</taxon>
        <taxon>Pseudomonadota</taxon>
        <taxon>Gammaproteobacteria</taxon>
        <taxon>Pseudomonadales</taxon>
        <taxon>Pseudomonadaceae</taxon>
        <taxon>Ectopseudomonas</taxon>
    </lineage>
</organism>
<evidence type="ECO:0000256" key="3">
    <source>
        <dbReference type="ARBA" id="ARBA00022692"/>
    </source>
</evidence>
<dbReference type="EMBL" id="CP148074">
    <property type="protein sequence ID" value="WXL23895.1"/>
    <property type="molecule type" value="Genomic_DNA"/>
</dbReference>
<comment type="subcellular location">
    <subcellularLocation>
        <location evidence="1">Cell membrane</location>
    </subcellularLocation>
</comment>
<feature type="transmembrane region" description="Helical" evidence="8">
    <location>
        <begin position="155"/>
        <end position="179"/>
    </location>
</feature>
<dbReference type="Proteomes" id="UP001476583">
    <property type="component" value="Chromosome"/>
</dbReference>
<evidence type="ECO:0000256" key="4">
    <source>
        <dbReference type="ARBA" id="ARBA00022741"/>
    </source>
</evidence>
<evidence type="ECO:0000256" key="1">
    <source>
        <dbReference type="ARBA" id="ARBA00004236"/>
    </source>
</evidence>
<evidence type="ECO:0000256" key="5">
    <source>
        <dbReference type="ARBA" id="ARBA00022989"/>
    </source>
</evidence>
<keyword evidence="3 8" id="KW-0812">Transmembrane</keyword>
<evidence type="ECO:0000313" key="10">
    <source>
        <dbReference type="EMBL" id="WXL23895.1"/>
    </source>
</evidence>
<name>A0ABZ2RA49_ECTME</name>
<gene>
    <name evidence="10" type="ORF">WG219_11055</name>
</gene>
<feature type="transmembrane region" description="Helical" evidence="8">
    <location>
        <begin position="32"/>
        <end position="51"/>
    </location>
</feature>
<evidence type="ECO:0000313" key="11">
    <source>
        <dbReference type="Proteomes" id="UP001476583"/>
    </source>
</evidence>
<feature type="transmembrane region" description="Helical" evidence="8">
    <location>
        <begin position="71"/>
        <end position="93"/>
    </location>
</feature>
<keyword evidence="7 8" id="KW-0472">Membrane</keyword>
<sequence length="180" mass="19794">MSTAQDLEKKIKNQLEVLKRIDAYIGTTNTKCTILMSYCAAATAFIFTLLAKLDFSTVSIALMVEIGVFSVLALSLALWSMVLATITIFPVTFSRPDAYQGGSLIFYGDISSCGRAGEYSDKVNNSSDAEFLEDLNEQVYTLASIASKKFARIQFATVVLVLHFWCMAAVLIGAVIYYLF</sequence>
<keyword evidence="2" id="KW-1003">Cell membrane</keyword>
<feature type="domain" description="Pycsar effector protein" evidence="9">
    <location>
        <begin position="16"/>
        <end position="172"/>
    </location>
</feature>
<keyword evidence="4" id="KW-0547">Nucleotide-binding</keyword>
<dbReference type="InterPro" id="IPR043760">
    <property type="entry name" value="PycTM_dom"/>
</dbReference>